<organism evidence="1 2">
    <name type="scientific">Ogataea polymorpha</name>
    <dbReference type="NCBI Taxonomy" id="460523"/>
    <lineage>
        <taxon>Eukaryota</taxon>
        <taxon>Fungi</taxon>
        <taxon>Dikarya</taxon>
        <taxon>Ascomycota</taxon>
        <taxon>Saccharomycotina</taxon>
        <taxon>Pichiomycetes</taxon>
        <taxon>Pichiales</taxon>
        <taxon>Pichiaceae</taxon>
        <taxon>Ogataea</taxon>
    </lineage>
</organism>
<reference evidence="1" key="1">
    <citation type="journal article" date="2021" name="Open Biol.">
        <title>Shared evolutionary footprints suggest mitochondrial oxidative damage underlies multiple complex I losses in fungi.</title>
        <authorList>
            <person name="Schikora-Tamarit M.A."/>
            <person name="Marcet-Houben M."/>
            <person name="Nosek J."/>
            <person name="Gabaldon T."/>
        </authorList>
    </citation>
    <scope>NUCLEOTIDE SEQUENCE</scope>
    <source>
        <strain evidence="1">NCAIM Y.01608</strain>
    </source>
</reference>
<comment type="caution">
    <text evidence="1">The sequence shown here is derived from an EMBL/GenBank/DDBJ whole genome shotgun (WGS) entry which is preliminary data.</text>
</comment>
<sequence length="88" mass="10541">MNILHNHHYQNPNLLQRTDERSLVKHFRQYRNQNDCDTGHQLNGNVQIDNWILSKTKGFKIDVQVCLNRILGNLEHERQNQNRPQIEV</sequence>
<name>A0A9P8PS23_9ASCO</name>
<gene>
    <name evidence="1" type="ORF">OGATHE_001046</name>
</gene>
<evidence type="ECO:0000313" key="2">
    <source>
        <dbReference type="Proteomes" id="UP000788993"/>
    </source>
</evidence>
<evidence type="ECO:0000313" key="1">
    <source>
        <dbReference type="EMBL" id="KAH3676557.1"/>
    </source>
</evidence>
<keyword evidence="2" id="KW-1185">Reference proteome</keyword>
<dbReference type="EMBL" id="JAEUBD010000146">
    <property type="protein sequence ID" value="KAH3676557.1"/>
    <property type="molecule type" value="Genomic_DNA"/>
</dbReference>
<proteinExistence type="predicted"/>
<dbReference type="AlphaFoldDB" id="A0A9P8PS23"/>
<protein>
    <submittedName>
        <fullName evidence="1">Uncharacterized protein</fullName>
    </submittedName>
</protein>
<dbReference type="Proteomes" id="UP000788993">
    <property type="component" value="Unassembled WGS sequence"/>
</dbReference>
<reference evidence="1" key="2">
    <citation type="submission" date="2021-01" db="EMBL/GenBank/DDBJ databases">
        <authorList>
            <person name="Schikora-Tamarit M.A."/>
        </authorList>
    </citation>
    <scope>NUCLEOTIDE SEQUENCE</scope>
    <source>
        <strain evidence="1">NCAIM Y.01608</strain>
    </source>
</reference>
<accession>A0A9P8PS23</accession>